<evidence type="ECO:0000313" key="3">
    <source>
        <dbReference type="Proteomes" id="UP000464054"/>
    </source>
</evidence>
<sequence>MNIEKIIQHNSNYHNQSSTNEKSDFHDKVLKCANKKCIDSSHKELLEKLASYSPNTEKEELYTSYDELKTVTDDTSPPLDNNQICLLIFSSAFMARMLQPDYLLSYDDD</sequence>
<proteinExistence type="predicted"/>
<dbReference type="EMBL" id="CP046377">
    <property type="protein sequence ID" value="QHQ23280.1"/>
    <property type="molecule type" value="Genomic_DNA"/>
</dbReference>
<name>A0AAP9LBM7_9GAMM</name>
<reference evidence="1 4" key="3">
    <citation type="submission" date="2024-10" db="EMBL/GenBank/DDBJ databases">
        <authorList>
            <person name="Lu C.-H."/>
        </authorList>
    </citation>
    <scope>NUCLEOTIDE SEQUENCE [LARGE SCALE GENOMIC DNA]</scope>
    <source>
        <strain evidence="1 4">22QBSP01-2</strain>
    </source>
</reference>
<reference evidence="3" key="1">
    <citation type="submission" date="2019-11" db="EMBL/GenBank/DDBJ databases">
        <authorList>
            <person name="Jee S."/>
        </authorList>
    </citation>
    <scope>NUCLEOTIDE SEQUENCE [LARGE SCALE GENOMIC DNA]</scope>
    <source>
        <strain evidence="3">PZ1</strain>
    </source>
</reference>
<gene>
    <name evidence="1" type="ORF">ACIPSN_10470</name>
    <name evidence="2" type="ORF">GMX10_03680</name>
</gene>
<evidence type="ECO:0000313" key="2">
    <source>
        <dbReference type="EMBL" id="QHQ23280.1"/>
    </source>
</evidence>
<dbReference type="Proteomes" id="UP000464054">
    <property type="component" value="Chromosome"/>
</dbReference>
<dbReference type="Proteomes" id="UP001617714">
    <property type="component" value="Unassembled WGS sequence"/>
</dbReference>
<dbReference type="EMBL" id="JBIXKD010000009">
    <property type="protein sequence ID" value="MFJ5321774.1"/>
    <property type="molecule type" value="Genomic_DNA"/>
</dbReference>
<reference evidence="2" key="2">
    <citation type="journal article" date="2022" name="Plant Pathol J">
        <title>Comparative Genomic Analysis of Pathogenic Factors of Pectobacterium Species Isolated in South Korea Using Whole-Genome Sequencing.</title>
        <authorList>
            <person name="Jee S."/>
            <person name="Kang I.J."/>
            <person name="Bak G."/>
            <person name="Kang S."/>
            <person name="Lee J."/>
            <person name="Heu S."/>
            <person name="Hwang I."/>
        </authorList>
    </citation>
    <scope>NUCLEOTIDE SEQUENCE</scope>
    <source>
        <strain evidence="2">PZ1</strain>
    </source>
</reference>
<evidence type="ECO:0000313" key="4">
    <source>
        <dbReference type="Proteomes" id="UP001617714"/>
    </source>
</evidence>
<evidence type="ECO:0000313" key="1">
    <source>
        <dbReference type="EMBL" id="MFJ5321774.1"/>
    </source>
</evidence>
<protein>
    <submittedName>
        <fullName evidence="2">Uncharacterized protein</fullName>
    </submittedName>
</protein>
<accession>A0AAP9LBM7</accession>
<keyword evidence="4" id="KW-1185">Reference proteome</keyword>
<dbReference type="AlphaFoldDB" id="A0AAP9LBM7"/>
<dbReference type="GeneID" id="90772933"/>
<dbReference type="RefSeq" id="WP_039481735.1">
    <property type="nucleotide sequence ID" value="NZ_CP046377.1"/>
</dbReference>
<organism evidence="2 3">
    <name type="scientific">Pectobacterium parvum</name>
    <dbReference type="NCBI Taxonomy" id="2778550"/>
    <lineage>
        <taxon>Bacteria</taxon>
        <taxon>Pseudomonadati</taxon>
        <taxon>Pseudomonadota</taxon>
        <taxon>Gammaproteobacteria</taxon>
        <taxon>Enterobacterales</taxon>
        <taxon>Pectobacteriaceae</taxon>
        <taxon>Pectobacterium</taxon>
    </lineage>
</organism>